<evidence type="ECO:0000313" key="2">
    <source>
        <dbReference type="Proteomes" id="UP000587991"/>
    </source>
</evidence>
<dbReference type="EMBL" id="JABAIM010000003">
    <property type="protein sequence ID" value="NLR76033.1"/>
    <property type="molecule type" value="Genomic_DNA"/>
</dbReference>
<sequence length="155" mass="16814">MSPLTPQDHTLLAQLADHSLPGADFNHAAHLRAGWACLQRDGIQRGSQTFAQLLQGYATALGAPEKYHATLTGLWLTLLAEALQHQPALGWAALLHQHLAWQDAAQALFDYHYSPACREQAAARARFLPPDRAPLPAVMSEVAAGLNLPLSSERV</sequence>
<evidence type="ECO:0000313" key="1">
    <source>
        <dbReference type="EMBL" id="NLR76033.1"/>
    </source>
</evidence>
<dbReference type="RefSeq" id="WP_168877710.1">
    <property type="nucleotide sequence ID" value="NZ_JABAIM010000003.1"/>
</dbReference>
<dbReference type="Proteomes" id="UP000587991">
    <property type="component" value="Unassembled WGS sequence"/>
</dbReference>
<protein>
    <submittedName>
        <fullName evidence="1">Uncharacterized protein</fullName>
    </submittedName>
</protein>
<dbReference type="AlphaFoldDB" id="A0A847S8E4"/>
<organism evidence="1 2">
    <name type="scientific">Leeia aquatica</name>
    <dbReference type="NCBI Taxonomy" id="2725557"/>
    <lineage>
        <taxon>Bacteria</taxon>
        <taxon>Pseudomonadati</taxon>
        <taxon>Pseudomonadota</taxon>
        <taxon>Betaproteobacteria</taxon>
        <taxon>Neisseriales</taxon>
        <taxon>Leeiaceae</taxon>
        <taxon>Leeia</taxon>
    </lineage>
</organism>
<comment type="caution">
    <text evidence="1">The sequence shown here is derived from an EMBL/GenBank/DDBJ whole genome shotgun (WGS) entry which is preliminary data.</text>
</comment>
<proteinExistence type="predicted"/>
<gene>
    <name evidence="1" type="ORF">HF682_12780</name>
</gene>
<reference evidence="1 2" key="1">
    <citation type="submission" date="2020-04" db="EMBL/GenBank/DDBJ databases">
        <title>Draft genome of Leeia sp. IMCC25680.</title>
        <authorList>
            <person name="Song J."/>
            <person name="Cho J.-C."/>
        </authorList>
    </citation>
    <scope>NUCLEOTIDE SEQUENCE [LARGE SCALE GENOMIC DNA]</scope>
    <source>
        <strain evidence="1 2">IMCC25680</strain>
    </source>
</reference>
<keyword evidence="2" id="KW-1185">Reference proteome</keyword>
<name>A0A847S8E4_9NEIS</name>
<accession>A0A847S8E4</accession>